<feature type="domain" description="ABC transporter" evidence="7">
    <location>
        <begin position="322"/>
        <end position="541"/>
    </location>
</feature>
<evidence type="ECO:0000256" key="2">
    <source>
        <dbReference type="ARBA" id="ARBA00022741"/>
    </source>
</evidence>
<feature type="domain" description="ABC transporter" evidence="7">
    <location>
        <begin position="4"/>
        <end position="257"/>
    </location>
</feature>
<evidence type="ECO:0000256" key="6">
    <source>
        <dbReference type="SAM" id="Coils"/>
    </source>
</evidence>
<dbReference type="PROSITE" id="PS50893">
    <property type="entry name" value="ABC_TRANSPORTER_2"/>
    <property type="match status" value="2"/>
</dbReference>
<accession>A0A0M4D5Z0</accession>
<dbReference type="InterPro" id="IPR027417">
    <property type="entry name" value="P-loop_NTPase"/>
</dbReference>
<dbReference type="SUPFAM" id="SSF52540">
    <property type="entry name" value="P-loop containing nucleoside triphosphate hydrolases"/>
    <property type="match status" value="2"/>
</dbReference>
<dbReference type="InterPro" id="IPR032524">
    <property type="entry name" value="ABC_tran_C"/>
</dbReference>
<dbReference type="CDD" id="cd03221">
    <property type="entry name" value="ABCF_EF-3"/>
    <property type="match status" value="2"/>
</dbReference>
<dbReference type="InterPro" id="IPR051309">
    <property type="entry name" value="ABCF_ATPase"/>
</dbReference>
<keyword evidence="3" id="KW-0067">ATP-binding</keyword>
<dbReference type="Pfam" id="PF16326">
    <property type="entry name" value="ABC_tran_CTD"/>
    <property type="match status" value="1"/>
</dbReference>
<organism evidence="8 9">
    <name type="scientific">Desulfuromonas soudanensis</name>
    <dbReference type="NCBI Taxonomy" id="1603606"/>
    <lineage>
        <taxon>Bacteria</taxon>
        <taxon>Pseudomonadati</taxon>
        <taxon>Thermodesulfobacteriota</taxon>
        <taxon>Desulfuromonadia</taxon>
        <taxon>Desulfuromonadales</taxon>
        <taxon>Desulfuromonadaceae</taxon>
        <taxon>Desulfuromonas</taxon>
    </lineage>
</organism>
<dbReference type="InterPro" id="IPR003439">
    <property type="entry name" value="ABC_transporter-like_ATP-bd"/>
</dbReference>
<reference evidence="8 9" key="1">
    <citation type="submission" date="2015-07" db="EMBL/GenBank/DDBJ databases">
        <title>Isolation and Genomic Characterization of a Novel Halophilic Metal-Reducing Deltaproteobacterium from the Deep Subsurface.</title>
        <authorList>
            <person name="Badalamenti J.P."/>
            <person name="Summers Z.M."/>
            <person name="Gralnick J.A."/>
            <person name="Bond D.R."/>
        </authorList>
    </citation>
    <scope>NUCLEOTIDE SEQUENCE [LARGE SCALE GENOMIC DNA]</scope>
    <source>
        <strain evidence="8 9">WTL</strain>
    </source>
</reference>
<dbReference type="PROSITE" id="PS00211">
    <property type="entry name" value="ABC_TRANSPORTER_1"/>
    <property type="match status" value="1"/>
</dbReference>
<dbReference type="PANTHER" id="PTHR42855:SF1">
    <property type="entry name" value="ABC TRANSPORTER DOMAIN-CONTAINING PROTEIN"/>
    <property type="match status" value="1"/>
</dbReference>
<feature type="coiled-coil region" evidence="6">
    <location>
        <begin position="572"/>
        <end position="625"/>
    </location>
</feature>
<feature type="coiled-coil region" evidence="6">
    <location>
        <begin position="91"/>
        <end position="125"/>
    </location>
</feature>
<sequence length="636" mass="71185">MNVIDATALLKSYGSRTILDGVTFTIAEGEKVGIIGRNGCGKSTLLRILGGLEDRDGGELIRQRGLTAAYLAQEPDLDPALTIQETLDASLSDARQRTRRYQEIAEELQSSSKEEMNRLVDEQQQIQGWLDHHQAWNLDHQVAEICSRFGIADTRQKIGKLSGGWVKRVALAGILLRQPDLLLLDEPTNHLDADTVAWLEEILKNYPGAVMLVTHDRYFLDRVVSRMFELEEGLLIQYQGGYSAYLEQKQANLVAEGRSQSRLMNLLRREEAWLHRGAKARTTKQKARIDRVGDLRDQKKTVGTREVRLSFDPQQRLGGTILELKHLGVDFADRNLFRDVDLILRKGERVGILGPNGCGKSTLLKTVLGELAPSSGTVVLGKNSRIGYLDQGRSGLDPEQFVHEAVGQGDWVTLPGGDKRHKVGYLEDFLFSRDEQRKRISTLSGGERARLLLAKLMLEGANLLILDEPTNDLDIPTMQVLEEAFAEFPGCILVVTHDRYFLDRVATGILHFEGEGRAIFQEGNYDDLCRAKEAQLQAARVEGKKAASAKAEAKDDSGRRKPGLSYKERLELTAVEEKIAATEMRKVELEALLADPATLAGHERLQEITRELSLLESELAVHFKRWEELELKKEGV</sequence>
<evidence type="ECO:0000313" key="8">
    <source>
        <dbReference type="EMBL" id="ALC16272.1"/>
    </source>
</evidence>
<evidence type="ECO:0000313" key="9">
    <source>
        <dbReference type="Proteomes" id="UP000057158"/>
    </source>
</evidence>
<keyword evidence="6" id="KW-0175">Coiled coil</keyword>
<gene>
    <name evidence="8" type="primary">uup</name>
    <name evidence="8" type="ORF">DSOUD_1493</name>
</gene>
<evidence type="ECO:0000256" key="3">
    <source>
        <dbReference type="ARBA" id="ARBA00022840"/>
    </source>
</evidence>
<dbReference type="Gene3D" id="1.10.287.380">
    <property type="entry name" value="Valyl-tRNA synthetase, C-terminal domain"/>
    <property type="match status" value="1"/>
</dbReference>
<dbReference type="OrthoDB" id="9762369at2"/>
<dbReference type="GO" id="GO:0016887">
    <property type="term" value="F:ATP hydrolysis activity"/>
    <property type="evidence" value="ECO:0007669"/>
    <property type="project" value="InterPro"/>
</dbReference>
<dbReference type="SMART" id="SM00382">
    <property type="entry name" value="AAA"/>
    <property type="match status" value="2"/>
</dbReference>
<dbReference type="AlphaFoldDB" id="A0A0M4D5Z0"/>
<dbReference type="PANTHER" id="PTHR42855">
    <property type="entry name" value="ABC TRANSPORTER ATP-BINDING SUBUNIT"/>
    <property type="match status" value="1"/>
</dbReference>
<dbReference type="FunFam" id="3.40.50.300:FF:000011">
    <property type="entry name" value="Putative ABC transporter ATP-binding component"/>
    <property type="match status" value="1"/>
</dbReference>
<dbReference type="PATRIC" id="fig|1603606.3.peg.1625"/>
<protein>
    <submittedName>
        <fullName evidence="8">DNA-binding ATPase Uup</fullName>
    </submittedName>
</protein>
<dbReference type="EMBL" id="CP010802">
    <property type="protein sequence ID" value="ALC16272.1"/>
    <property type="molecule type" value="Genomic_DNA"/>
</dbReference>
<dbReference type="FunFam" id="3.40.50.300:FF:000309">
    <property type="entry name" value="ABC transporter ATP-binding protein"/>
    <property type="match status" value="1"/>
</dbReference>
<name>A0A0M4D5Z0_9BACT</name>
<proteinExistence type="inferred from homology"/>
<dbReference type="GO" id="GO:0005524">
    <property type="term" value="F:ATP binding"/>
    <property type="evidence" value="ECO:0007669"/>
    <property type="project" value="UniProtKB-KW"/>
</dbReference>
<dbReference type="InterPro" id="IPR032781">
    <property type="entry name" value="ABC_tran_Xtn"/>
</dbReference>
<keyword evidence="2" id="KW-0547">Nucleotide-binding</keyword>
<dbReference type="InterPro" id="IPR017871">
    <property type="entry name" value="ABC_transporter-like_CS"/>
</dbReference>
<dbReference type="InterPro" id="IPR003593">
    <property type="entry name" value="AAA+_ATPase"/>
</dbReference>
<comment type="catalytic activity">
    <reaction evidence="4">
        <text>ATP + H2O = ADP + phosphate + H(+)</text>
        <dbReference type="Rhea" id="RHEA:13065"/>
        <dbReference type="ChEBI" id="CHEBI:15377"/>
        <dbReference type="ChEBI" id="CHEBI:15378"/>
        <dbReference type="ChEBI" id="CHEBI:30616"/>
        <dbReference type="ChEBI" id="CHEBI:43474"/>
        <dbReference type="ChEBI" id="CHEBI:456216"/>
    </reaction>
</comment>
<dbReference type="RefSeq" id="WP_053550399.1">
    <property type="nucleotide sequence ID" value="NZ_CP010802.1"/>
</dbReference>
<keyword evidence="9" id="KW-1185">Reference proteome</keyword>
<dbReference type="InterPro" id="IPR037118">
    <property type="entry name" value="Val-tRNA_synth_C_sf"/>
</dbReference>
<evidence type="ECO:0000256" key="4">
    <source>
        <dbReference type="ARBA" id="ARBA00049360"/>
    </source>
</evidence>
<dbReference type="Proteomes" id="UP000057158">
    <property type="component" value="Chromosome"/>
</dbReference>
<dbReference type="Gene3D" id="3.40.50.300">
    <property type="entry name" value="P-loop containing nucleotide triphosphate hydrolases"/>
    <property type="match status" value="2"/>
</dbReference>
<comment type="similarity">
    <text evidence="5">Belongs to the ABC transporter superfamily. ABCF family. Uup subfamily.</text>
</comment>
<keyword evidence="8" id="KW-0238">DNA-binding</keyword>
<dbReference type="KEGG" id="des:DSOUD_1493"/>
<dbReference type="GO" id="GO:0003677">
    <property type="term" value="F:DNA binding"/>
    <property type="evidence" value="ECO:0007669"/>
    <property type="project" value="UniProtKB-KW"/>
</dbReference>
<dbReference type="Pfam" id="PF12848">
    <property type="entry name" value="ABC_tran_Xtn"/>
    <property type="match status" value="1"/>
</dbReference>
<dbReference type="Pfam" id="PF00005">
    <property type="entry name" value="ABC_tran"/>
    <property type="match status" value="2"/>
</dbReference>
<evidence type="ECO:0000259" key="7">
    <source>
        <dbReference type="PROSITE" id="PS50893"/>
    </source>
</evidence>
<evidence type="ECO:0000256" key="1">
    <source>
        <dbReference type="ARBA" id="ARBA00022737"/>
    </source>
</evidence>
<evidence type="ECO:0000256" key="5">
    <source>
        <dbReference type="ARBA" id="ARBA00061478"/>
    </source>
</evidence>
<keyword evidence="1" id="KW-0677">Repeat</keyword>
<dbReference type="STRING" id="1603606.DSOUD_1493"/>